<accession>A0A815UJL4</accession>
<comment type="caution">
    <text evidence="3">The sequence shown here is derived from an EMBL/GenBank/DDBJ whole genome shotgun (WGS) entry which is preliminary data.</text>
</comment>
<dbReference type="Gene3D" id="3.40.50.360">
    <property type="match status" value="1"/>
</dbReference>
<feature type="domain" description="Flavodoxin-like" evidence="2">
    <location>
        <begin position="6"/>
        <end position="149"/>
    </location>
</feature>
<dbReference type="GO" id="GO:0050660">
    <property type="term" value="F:flavin adenine dinucleotide binding"/>
    <property type="evidence" value="ECO:0007669"/>
    <property type="project" value="TreeGrafter"/>
</dbReference>
<dbReference type="PANTHER" id="PTHR19384">
    <property type="entry name" value="NITRIC OXIDE SYNTHASE-RELATED"/>
    <property type="match status" value="1"/>
</dbReference>
<dbReference type="PROSITE" id="PS50902">
    <property type="entry name" value="FLAVODOXIN_LIKE"/>
    <property type="match status" value="1"/>
</dbReference>
<dbReference type="GO" id="GO:0030586">
    <property type="term" value="F:[methionine synthase] reductase (NADPH) activity"/>
    <property type="evidence" value="ECO:0007669"/>
    <property type="project" value="TreeGrafter"/>
</dbReference>
<reference evidence="3" key="1">
    <citation type="submission" date="2021-02" db="EMBL/GenBank/DDBJ databases">
        <authorList>
            <person name="Nowell W R."/>
        </authorList>
    </citation>
    <scope>NUCLEOTIDE SEQUENCE</scope>
</reference>
<proteinExistence type="predicted"/>
<evidence type="ECO:0000259" key="2">
    <source>
        <dbReference type="PROSITE" id="PS50902"/>
    </source>
</evidence>
<dbReference type="GO" id="GO:0005829">
    <property type="term" value="C:cytosol"/>
    <property type="evidence" value="ECO:0007669"/>
    <property type="project" value="TreeGrafter"/>
</dbReference>
<dbReference type="InterPro" id="IPR029039">
    <property type="entry name" value="Flavoprotein-like_sf"/>
</dbReference>
<organism evidence="3 4">
    <name type="scientific">Adineta steineri</name>
    <dbReference type="NCBI Taxonomy" id="433720"/>
    <lineage>
        <taxon>Eukaryota</taxon>
        <taxon>Metazoa</taxon>
        <taxon>Spiralia</taxon>
        <taxon>Gnathifera</taxon>
        <taxon>Rotifera</taxon>
        <taxon>Eurotatoria</taxon>
        <taxon>Bdelloidea</taxon>
        <taxon>Adinetida</taxon>
        <taxon>Adinetidae</taxon>
        <taxon>Adineta</taxon>
    </lineage>
</organism>
<dbReference type="GO" id="GO:0050667">
    <property type="term" value="P:homocysteine metabolic process"/>
    <property type="evidence" value="ECO:0007669"/>
    <property type="project" value="TreeGrafter"/>
</dbReference>
<dbReference type="InterPro" id="IPR017938">
    <property type="entry name" value="Riboflavin_synthase-like_b-brl"/>
</dbReference>
<protein>
    <recommendedName>
        <fullName evidence="2">Flavodoxin-like domain-containing protein</fullName>
    </recommendedName>
</protein>
<dbReference type="EMBL" id="CAJNOG010002713">
    <property type="protein sequence ID" value="CAF1514799.1"/>
    <property type="molecule type" value="Genomic_DNA"/>
</dbReference>
<dbReference type="InterPro" id="IPR008254">
    <property type="entry name" value="Flavodoxin/NO_synth"/>
</dbReference>
<dbReference type="Pfam" id="PF00258">
    <property type="entry name" value="Flavodoxin_1"/>
    <property type="match status" value="1"/>
</dbReference>
<evidence type="ECO:0000313" key="3">
    <source>
        <dbReference type="EMBL" id="CAF1514799.1"/>
    </source>
</evidence>
<dbReference type="FunFam" id="3.40.50.360:FF:000059">
    <property type="entry name" value="5-methyltetrahydrofolate-homocysteine methyltransferase reductase"/>
    <property type="match status" value="1"/>
</dbReference>
<dbReference type="Proteomes" id="UP000663845">
    <property type="component" value="Unassembled WGS sequence"/>
</dbReference>
<dbReference type="InterPro" id="IPR001094">
    <property type="entry name" value="Flavdoxin-like"/>
</dbReference>
<dbReference type="GO" id="GO:0010181">
    <property type="term" value="F:FMN binding"/>
    <property type="evidence" value="ECO:0007669"/>
    <property type="project" value="InterPro"/>
</dbReference>
<dbReference type="PRINTS" id="PR00369">
    <property type="entry name" value="FLAVODOXIN"/>
</dbReference>
<name>A0A815UJL4_9BILA</name>
<dbReference type="GO" id="GO:0009086">
    <property type="term" value="P:methionine biosynthetic process"/>
    <property type="evidence" value="ECO:0007669"/>
    <property type="project" value="TreeGrafter"/>
</dbReference>
<dbReference type="PANTHER" id="PTHR19384:SF84">
    <property type="entry name" value="METHIONINE SYNTHASE REDUCTASE"/>
    <property type="match status" value="1"/>
</dbReference>
<keyword evidence="1" id="KW-0285">Flavoprotein</keyword>
<gene>
    <name evidence="3" type="ORF">JYZ213_LOCUS44237</name>
</gene>
<evidence type="ECO:0000256" key="1">
    <source>
        <dbReference type="ARBA" id="ARBA00022630"/>
    </source>
</evidence>
<evidence type="ECO:0000313" key="4">
    <source>
        <dbReference type="Proteomes" id="UP000663845"/>
    </source>
</evidence>
<feature type="non-terminal residue" evidence="3">
    <location>
        <position position="1"/>
    </location>
</feature>
<dbReference type="AlphaFoldDB" id="A0A815UJL4"/>
<dbReference type="SUPFAM" id="SSF63380">
    <property type="entry name" value="Riboflavin synthase domain-like"/>
    <property type="match status" value="1"/>
</dbReference>
<sequence>MKKWRVLLGFGSETGQSKSIAQGMVDIASDQHQICAEVFDLDEVDKQFKLEEEPIMVIVTSSTGDGEPPSNASKFWRKIRREKNPQYLSHMKYTVLGLGDTNYSNFCNCGRVLDRRFEELGATRFYPSAWADDAVGLDLTIEPWLEGLWPALKETLSKIGNPTEASINNLSESVTQLNLTSENKPTVERQISSSNKFKSDIDNITYSSNLAELTILTLPPKPQHSLLINLIESSEDKNLPSSDIHYHHSILTRRECLTNTDAIKSVMSVDLQLSEDEFMFEAGDAVKIVCANDDNEVHLLLKR</sequence>
<dbReference type="SUPFAM" id="SSF52218">
    <property type="entry name" value="Flavoproteins"/>
    <property type="match status" value="1"/>
</dbReference>